<feature type="transmembrane region" description="Helical" evidence="12">
    <location>
        <begin position="20"/>
        <end position="40"/>
    </location>
</feature>
<keyword evidence="9 12" id="KW-0472">Membrane</keyword>
<dbReference type="EMBL" id="ACIP02000002">
    <property type="protein sequence ID" value="EEP28342.1"/>
    <property type="molecule type" value="Genomic_DNA"/>
</dbReference>
<keyword evidence="5 12" id="KW-0812">Transmembrane</keyword>
<evidence type="ECO:0000259" key="14">
    <source>
        <dbReference type="Pfam" id="PF03717"/>
    </source>
</evidence>
<dbReference type="AlphaFoldDB" id="C4GB49"/>
<evidence type="ECO:0000256" key="5">
    <source>
        <dbReference type="ARBA" id="ARBA00022692"/>
    </source>
</evidence>
<proteinExistence type="inferred from homology"/>
<dbReference type="InterPro" id="IPR012338">
    <property type="entry name" value="Beta-lactam/transpept-like"/>
</dbReference>
<feature type="domain" description="Penicillin-binding protein dimerisation" evidence="14">
    <location>
        <begin position="61"/>
        <end position="321"/>
    </location>
</feature>
<dbReference type="GO" id="GO:0008658">
    <property type="term" value="F:penicillin binding"/>
    <property type="evidence" value="ECO:0007669"/>
    <property type="project" value="InterPro"/>
</dbReference>
<dbReference type="PANTHER" id="PTHR30627:SF2">
    <property type="entry name" value="PEPTIDOGLYCAN D,D-TRANSPEPTIDASE MRDA"/>
    <property type="match status" value="1"/>
</dbReference>
<dbReference type="InterPro" id="IPR050515">
    <property type="entry name" value="Beta-lactam/transpept"/>
</dbReference>
<organism evidence="15 16">
    <name type="scientific">Shuttleworthella satelles DSM 14600</name>
    <dbReference type="NCBI Taxonomy" id="626523"/>
    <lineage>
        <taxon>Bacteria</taxon>
        <taxon>Bacillati</taxon>
        <taxon>Bacillota</taxon>
        <taxon>Clostridia</taxon>
        <taxon>Lachnospirales</taxon>
        <taxon>Lachnospiraceae</taxon>
        <taxon>Shuttleworthella</taxon>
    </lineage>
</organism>
<keyword evidence="8 12" id="KW-1133">Transmembrane helix</keyword>
<dbReference type="Pfam" id="PF03717">
    <property type="entry name" value="PBP_dimer"/>
    <property type="match status" value="1"/>
</dbReference>
<dbReference type="Gene3D" id="3.30.70.2110">
    <property type="match status" value="1"/>
</dbReference>
<dbReference type="PANTHER" id="PTHR30627">
    <property type="entry name" value="PEPTIDOGLYCAN D,D-TRANSPEPTIDASE"/>
    <property type="match status" value="1"/>
</dbReference>
<dbReference type="Gene3D" id="3.40.710.10">
    <property type="entry name" value="DD-peptidase/beta-lactamase superfamily"/>
    <property type="match status" value="1"/>
</dbReference>
<dbReference type="InterPro" id="IPR036138">
    <property type="entry name" value="PBP_dimer_sf"/>
</dbReference>
<keyword evidence="7" id="KW-0573">Peptidoglycan synthesis</keyword>
<reference evidence="15" key="1">
    <citation type="submission" date="2009-04" db="EMBL/GenBank/DDBJ databases">
        <authorList>
            <person name="Weinstock G."/>
            <person name="Sodergren E."/>
            <person name="Clifton S."/>
            <person name="Fulton L."/>
            <person name="Fulton B."/>
            <person name="Courtney L."/>
            <person name="Fronick C."/>
            <person name="Harrison M."/>
            <person name="Strong C."/>
            <person name="Farmer C."/>
            <person name="Delahaunty K."/>
            <person name="Markovic C."/>
            <person name="Hall O."/>
            <person name="Minx P."/>
            <person name="Tomlinson C."/>
            <person name="Mitreva M."/>
            <person name="Nelson J."/>
            <person name="Hou S."/>
            <person name="Wollam A."/>
            <person name="Pepin K.H."/>
            <person name="Johnson M."/>
            <person name="Bhonagiri V."/>
            <person name="Nash W.E."/>
            <person name="Warren W."/>
            <person name="Chinwalla A."/>
            <person name="Mardis E.R."/>
            <person name="Wilson R.K."/>
        </authorList>
    </citation>
    <scope>NUCLEOTIDE SEQUENCE [LARGE SCALE GENOMIC DNA]</scope>
    <source>
        <strain evidence="15">DSM 14600</strain>
    </source>
</reference>
<dbReference type="Pfam" id="PF00905">
    <property type="entry name" value="Transpeptidase"/>
    <property type="match status" value="1"/>
</dbReference>
<dbReference type="GO" id="GO:0009252">
    <property type="term" value="P:peptidoglycan biosynthetic process"/>
    <property type="evidence" value="ECO:0007669"/>
    <property type="project" value="UniProtKB-KW"/>
</dbReference>
<keyword evidence="16" id="KW-1185">Reference proteome</keyword>
<dbReference type="SUPFAM" id="SSF56601">
    <property type="entry name" value="beta-lactamase/transpeptidase-like"/>
    <property type="match status" value="1"/>
</dbReference>
<sequence>MADFFQKIRDRLAGSRLEILLTLMMIFAAVLLARLFYLQIIRGAYYQNNYKLRVEKTQLKDASRGNIYDRNGNLLAYNKLAYAVTIEDTASYKNAAEKNRTLNEKLAEIIEKLKANGDHIKNNFSIFIDGSGEYQFSVEGSALQRFRADIYGRSNVNDLTYNKKLGYDESQATANQIMDYLIQKRFSIDLNRYDKETAYEIAILRFEMSLNSYQKYIATEIATNVSDKTAAYIKENAKSLPGVDIKETTVRNYADAEAFSSVIGYTGTISTEEFNRKSAEDKTVAITDQVGKAGLEQSMDEQLTGKKGTKTVYVDNVGTPLQVGASKDPVAGNDVYLSIDKDLQVKTYKLLEQEVAGVILTKMSNTKKTSTDPNAGNYADKILPVYDIYIQLVNNHMIDVDKLNAEGASDLERAVAAKFDDHLRQSLDRLKSQLQSDSGLAYRSLGDEGQDYATYIVKKLKADAVFNADKIDNKDQMQLRWANQDLSVNDYLKYALKKNWIDISKIPGLSKYLDTDQAYQGLIEYILGNLQADQDFAALSRRYTILNDEVSPNALCAILYDQGVLPRDDSTRNALASGSLSAYGFIQSKLRSLEIRPGQLGLNLSTASAVVTDPRTGEILACVSYPGYDSNQLANATDSSYYKKLTQSSSRPLFNYATQQKTAPGSTFKPVTTVAGISEGVITASTTIRDEGVFTKVSNHPKCWSYPAFTHGTLNAQEAIRHSCNYFFYEVGYRLACKSGGAYNDGAGINLIQKYAQMFALDQKTGVEIPEAESSIATQYPVMAAIGQSDNNMTTVALARYATAVTNNGTVYQMTLLDHVSDSNGNVIQKYSPTVKSQITEVSSDTWNFIHVGMREVVTDMSTMRNFSVPIAGKTGTAQSSTSTASHGLFIGFAPYDNPTVCLAVRIPYAYESFYAADVSRDIIGCYLGDAASNALVGTGAIQAGSSGHGD</sequence>
<dbReference type="Gene3D" id="3.90.1310.10">
    <property type="entry name" value="Penicillin-binding protein 2a (Domain 2)"/>
    <property type="match status" value="2"/>
</dbReference>
<dbReference type="SUPFAM" id="SSF56519">
    <property type="entry name" value="Penicillin binding protein dimerisation domain"/>
    <property type="match status" value="1"/>
</dbReference>
<evidence type="ECO:0000256" key="2">
    <source>
        <dbReference type="ARBA" id="ARBA00004236"/>
    </source>
</evidence>
<evidence type="ECO:0000256" key="11">
    <source>
        <dbReference type="SAM" id="Coils"/>
    </source>
</evidence>
<gene>
    <name evidence="15" type="ORF">GCWU000342_01150</name>
</gene>
<dbReference type="Proteomes" id="UP000003494">
    <property type="component" value="Unassembled WGS sequence"/>
</dbReference>
<evidence type="ECO:0000313" key="16">
    <source>
        <dbReference type="Proteomes" id="UP000003494"/>
    </source>
</evidence>
<comment type="subcellular location">
    <subcellularLocation>
        <location evidence="2">Cell membrane</location>
    </subcellularLocation>
    <subcellularLocation>
        <location evidence="1">Membrane</location>
        <topology evidence="1">Single-pass membrane protein</topology>
    </subcellularLocation>
</comment>
<evidence type="ECO:0000259" key="13">
    <source>
        <dbReference type="Pfam" id="PF00905"/>
    </source>
</evidence>
<dbReference type="GO" id="GO:0071555">
    <property type="term" value="P:cell wall organization"/>
    <property type="evidence" value="ECO:0007669"/>
    <property type="project" value="UniProtKB-KW"/>
</dbReference>
<dbReference type="GO" id="GO:0071972">
    <property type="term" value="F:peptidoglycan L,D-transpeptidase activity"/>
    <property type="evidence" value="ECO:0007669"/>
    <property type="project" value="TreeGrafter"/>
</dbReference>
<feature type="coiled-coil region" evidence="11">
    <location>
        <begin position="92"/>
        <end position="123"/>
    </location>
</feature>
<evidence type="ECO:0000256" key="4">
    <source>
        <dbReference type="ARBA" id="ARBA00022475"/>
    </source>
</evidence>
<keyword evidence="11" id="KW-0175">Coiled coil</keyword>
<keyword evidence="10" id="KW-0961">Cell wall biogenesis/degradation</keyword>
<dbReference type="STRING" id="626523.GCWU000342_01150"/>
<evidence type="ECO:0000256" key="3">
    <source>
        <dbReference type="ARBA" id="ARBA00007171"/>
    </source>
</evidence>
<accession>C4GB49</accession>
<dbReference type="InterPro" id="IPR005311">
    <property type="entry name" value="PBP_dimer"/>
</dbReference>
<evidence type="ECO:0000256" key="7">
    <source>
        <dbReference type="ARBA" id="ARBA00022984"/>
    </source>
</evidence>
<dbReference type="GO" id="GO:0008360">
    <property type="term" value="P:regulation of cell shape"/>
    <property type="evidence" value="ECO:0007669"/>
    <property type="project" value="UniProtKB-KW"/>
</dbReference>
<dbReference type="GO" id="GO:0005886">
    <property type="term" value="C:plasma membrane"/>
    <property type="evidence" value="ECO:0007669"/>
    <property type="project" value="UniProtKB-SubCell"/>
</dbReference>
<dbReference type="RefSeq" id="WP_006906160.1">
    <property type="nucleotide sequence ID" value="NZ_GG665866.1"/>
</dbReference>
<evidence type="ECO:0000256" key="6">
    <source>
        <dbReference type="ARBA" id="ARBA00022960"/>
    </source>
</evidence>
<dbReference type="eggNOG" id="COG0768">
    <property type="taxonomic scope" value="Bacteria"/>
</dbReference>
<name>C4GB49_9FIRM</name>
<evidence type="ECO:0000256" key="1">
    <source>
        <dbReference type="ARBA" id="ARBA00004167"/>
    </source>
</evidence>
<dbReference type="InterPro" id="IPR001460">
    <property type="entry name" value="PCN-bd_Tpept"/>
</dbReference>
<evidence type="ECO:0000256" key="10">
    <source>
        <dbReference type="ARBA" id="ARBA00023316"/>
    </source>
</evidence>
<evidence type="ECO:0000256" key="12">
    <source>
        <dbReference type="SAM" id="Phobius"/>
    </source>
</evidence>
<keyword evidence="6" id="KW-0133">Cell shape</keyword>
<protein>
    <submittedName>
        <fullName evidence="15">Penicillin-binding protein, transpeptidase domain protein</fullName>
    </submittedName>
</protein>
<evidence type="ECO:0000256" key="9">
    <source>
        <dbReference type="ARBA" id="ARBA00023136"/>
    </source>
</evidence>
<keyword evidence="4" id="KW-1003">Cell membrane</keyword>
<evidence type="ECO:0000256" key="8">
    <source>
        <dbReference type="ARBA" id="ARBA00022989"/>
    </source>
</evidence>
<comment type="caution">
    <text evidence="15">The sequence shown here is derived from an EMBL/GenBank/DDBJ whole genome shotgun (WGS) entry which is preliminary data.</text>
</comment>
<dbReference type="HOGENOM" id="CLU_009289_1_1_9"/>
<feature type="domain" description="Penicillin-binding protein transpeptidase" evidence="13">
    <location>
        <begin position="608"/>
        <end position="923"/>
    </location>
</feature>
<evidence type="ECO:0000313" key="15">
    <source>
        <dbReference type="EMBL" id="EEP28342.1"/>
    </source>
</evidence>
<comment type="similarity">
    <text evidence="3">Belongs to the transpeptidase family.</text>
</comment>